<proteinExistence type="predicted"/>
<keyword evidence="2" id="KW-1185">Reference proteome</keyword>
<organism evidence="1 2">
    <name type="scientific">Avena sativa</name>
    <name type="common">Oat</name>
    <dbReference type="NCBI Taxonomy" id="4498"/>
    <lineage>
        <taxon>Eukaryota</taxon>
        <taxon>Viridiplantae</taxon>
        <taxon>Streptophyta</taxon>
        <taxon>Embryophyta</taxon>
        <taxon>Tracheophyta</taxon>
        <taxon>Spermatophyta</taxon>
        <taxon>Magnoliopsida</taxon>
        <taxon>Liliopsida</taxon>
        <taxon>Poales</taxon>
        <taxon>Poaceae</taxon>
        <taxon>BOP clade</taxon>
        <taxon>Pooideae</taxon>
        <taxon>Poodae</taxon>
        <taxon>Poeae</taxon>
        <taxon>Poeae Chloroplast Group 1 (Aveneae type)</taxon>
        <taxon>Aveninae</taxon>
        <taxon>Avena</taxon>
    </lineage>
</organism>
<reference evidence="1" key="2">
    <citation type="submission" date="2025-09" db="UniProtKB">
        <authorList>
            <consortium name="EnsemblPlants"/>
        </authorList>
    </citation>
    <scope>IDENTIFICATION</scope>
</reference>
<reference evidence="1" key="1">
    <citation type="submission" date="2021-05" db="EMBL/GenBank/DDBJ databases">
        <authorList>
            <person name="Scholz U."/>
            <person name="Mascher M."/>
            <person name="Fiebig A."/>
        </authorList>
    </citation>
    <scope>NUCLEOTIDE SEQUENCE [LARGE SCALE GENOMIC DNA]</scope>
</reference>
<name>A0ACD5ZPD8_AVESA</name>
<accession>A0ACD5ZPD8</accession>
<evidence type="ECO:0000313" key="2">
    <source>
        <dbReference type="Proteomes" id="UP001732700"/>
    </source>
</evidence>
<evidence type="ECO:0000313" key="1">
    <source>
        <dbReference type="EnsemblPlants" id="AVESA.00010b.r2.7AG1192660.1.CDS.1"/>
    </source>
</evidence>
<dbReference type="Proteomes" id="UP001732700">
    <property type="component" value="Chromosome 7A"/>
</dbReference>
<sequence>MGYHSTGTNHACTPLAEDERHPCLMPRIDSTGPLSLLLLHRLRPRSSPSTSPPSPFWSPIVAFPAATERLRAGTLGPEDAHHLFDELLRQANPAPLRILNTFFAALARAPASAACRDGPALAVALFNRVRREEGSTRVAPFSVHTYSILMDCCCRARRPDLGLAIFGQLLRIGLKIDKITGITFLKCLCCASQTDEALDVLLHRMPQLGCSSNLVAYSTVIHGFCTEGKVSKACNLFHEMVRQGIVPDVVTYTSIIDALCKARAMDKAQLVLSQMVDNGVQPDEVTYNTMIHGYSSLGRWKEAGEMRSRGLIPNISTSTR</sequence>
<dbReference type="EnsemblPlants" id="AVESA.00010b.r2.7AG1192660.1">
    <property type="protein sequence ID" value="AVESA.00010b.r2.7AG1192660.1.CDS.1"/>
    <property type="gene ID" value="AVESA.00010b.r2.7AG1192660"/>
</dbReference>
<protein>
    <submittedName>
        <fullName evidence="1">Uncharacterized protein</fullName>
    </submittedName>
</protein>